<evidence type="ECO:0000259" key="6">
    <source>
        <dbReference type="PROSITE" id="PS50112"/>
    </source>
</evidence>
<dbReference type="InterPro" id="IPR000014">
    <property type="entry name" value="PAS"/>
</dbReference>
<organism evidence="8 9">
    <name type="scientific">Candidatus Ventrousia excrementavium</name>
    <dbReference type="NCBI Taxonomy" id="2840961"/>
    <lineage>
        <taxon>Bacteria</taxon>
        <taxon>Bacillati</taxon>
        <taxon>Bacillota</taxon>
        <taxon>Clostridia</taxon>
        <taxon>Eubacteriales</taxon>
        <taxon>Clostridiaceae</taxon>
        <taxon>Clostridiaceae incertae sedis</taxon>
        <taxon>Candidatus Ventrousia</taxon>
    </lineage>
</organism>
<evidence type="ECO:0000256" key="2">
    <source>
        <dbReference type="ARBA" id="ARBA00012438"/>
    </source>
</evidence>
<accession>A0A9D1IT18</accession>
<sequence length="669" mass="75971">MKKSPFSAEDVLGQCVPGFHQYILSEPASLCAVSPSLCEMTGCTRAELLGRGGDRYARLVHPADRQRYAGFLDSLRKREQTVTAEYRLVRKNGTTLYVRDTATSRRQADGTLVAFSVLTDITDLKKENEELQFLNSTIPCGFLKYTCEKQPRVTYINQQMIEFLRFPPQRDGELDYLEMYKSNIFLMVPMDERRALSRYLRQVDTNGTSLAGEITLLRCDGTRMRVFGWVTRCVNEHGEPEYQSVCIDISERHRARRATTAKSYLQALADVYDMVFEFDREANTVRCLLGGSSPTFKSLENIPMQMDEATERWIAETAAEQDKEKLRSFFRAFSQNTLSPPDQKPAQVTYHARTSSGAMKLYSGIFLSIDSSVSFYCCRAVPDAEEADSLKSENAALRENLQKLALRFTDGIAAFEVRGDLATPLYVSDNVLEFFGMKREDWLPLMQKATPIHELIARSRISMEQIEELLKNGEAEFNYHDLKSGTERRIKAICSSKSPNAGVPRYIMLYNVDVSGSAQNLDELSVSIRTFGYFDVFVDGKPIAFRNKKSKELFALLVDRKGGFVSSEEAIGFLWEDEPVNPVTLARYRKVALRLKNILEEYGISDVVETVDGKRRIVFERVQCDLYDYLTGKPEFSHLFKGSYLTNYSWGESTLAELTATNQLHAGLT</sequence>
<keyword evidence="5" id="KW-0418">Kinase</keyword>
<dbReference type="PANTHER" id="PTHR43304:SF1">
    <property type="entry name" value="PAC DOMAIN-CONTAINING PROTEIN"/>
    <property type="match status" value="1"/>
</dbReference>
<evidence type="ECO:0000256" key="1">
    <source>
        <dbReference type="ARBA" id="ARBA00000085"/>
    </source>
</evidence>
<dbReference type="InterPro" id="IPR000700">
    <property type="entry name" value="PAS-assoc_C"/>
</dbReference>
<dbReference type="GO" id="GO:0004673">
    <property type="term" value="F:protein histidine kinase activity"/>
    <property type="evidence" value="ECO:0007669"/>
    <property type="project" value="UniProtKB-EC"/>
</dbReference>
<dbReference type="AlphaFoldDB" id="A0A9D1IT18"/>
<dbReference type="SUPFAM" id="SSF55785">
    <property type="entry name" value="PYP-like sensor domain (PAS domain)"/>
    <property type="match status" value="2"/>
</dbReference>
<comment type="caution">
    <text evidence="8">The sequence shown here is derived from an EMBL/GenBank/DDBJ whole genome shotgun (WGS) entry which is preliminary data.</text>
</comment>
<feature type="domain" description="PAC" evidence="7">
    <location>
        <begin position="82"/>
        <end position="133"/>
    </location>
</feature>
<evidence type="ECO:0000313" key="9">
    <source>
        <dbReference type="Proteomes" id="UP000824073"/>
    </source>
</evidence>
<dbReference type="Pfam" id="PF08447">
    <property type="entry name" value="PAS_3"/>
    <property type="match status" value="1"/>
</dbReference>
<comment type="catalytic activity">
    <reaction evidence="1">
        <text>ATP + protein L-histidine = ADP + protein N-phospho-L-histidine.</text>
        <dbReference type="EC" id="2.7.13.3"/>
    </reaction>
</comment>
<dbReference type="Proteomes" id="UP000824073">
    <property type="component" value="Unassembled WGS sequence"/>
</dbReference>
<evidence type="ECO:0000256" key="4">
    <source>
        <dbReference type="ARBA" id="ARBA00022679"/>
    </source>
</evidence>
<dbReference type="CDD" id="cd00130">
    <property type="entry name" value="PAS"/>
    <property type="match status" value="2"/>
</dbReference>
<dbReference type="Gene3D" id="1.10.10.10">
    <property type="entry name" value="Winged helix-like DNA-binding domain superfamily/Winged helix DNA-binding domain"/>
    <property type="match status" value="1"/>
</dbReference>
<name>A0A9D1IT18_9CLOT</name>
<protein>
    <recommendedName>
        <fullName evidence="2">histidine kinase</fullName>
        <ecNumber evidence="2">2.7.13.3</ecNumber>
    </recommendedName>
</protein>
<dbReference type="EC" id="2.7.13.3" evidence="2"/>
<reference evidence="8" key="2">
    <citation type="journal article" date="2021" name="PeerJ">
        <title>Extensive microbial diversity within the chicken gut microbiome revealed by metagenomics and culture.</title>
        <authorList>
            <person name="Gilroy R."/>
            <person name="Ravi A."/>
            <person name="Getino M."/>
            <person name="Pursley I."/>
            <person name="Horton D.L."/>
            <person name="Alikhan N.F."/>
            <person name="Baker D."/>
            <person name="Gharbi K."/>
            <person name="Hall N."/>
            <person name="Watson M."/>
            <person name="Adriaenssens E.M."/>
            <person name="Foster-Nyarko E."/>
            <person name="Jarju S."/>
            <person name="Secka A."/>
            <person name="Antonio M."/>
            <person name="Oren A."/>
            <person name="Chaudhuri R.R."/>
            <person name="La Ragione R."/>
            <person name="Hildebrand F."/>
            <person name="Pallen M.J."/>
        </authorList>
    </citation>
    <scope>NUCLEOTIDE SEQUENCE</scope>
    <source>
        <strain evidence="8">CHK191-8634</strain>
    </source>
</reference>
<dbReference type="Pfam" id="PF13426">
    <property type="entry name" value="PAS_9"/>
    <property type="match status" value="1"/>
</dbReference>
<evidence type="ECO:0000256" key="3">
    <source>
        <dbReference type="ARBA" id="ARBA00022553"/>
    </source>
</evidence>
<keyword evidence="3" id="KW-0597">Phosphoprotein</keyword>
<dbReference type="InterPro" id="IPR013655">
    <property type="entry name" value="PAS_fold_3"/>
</dbReference>
<gene>
    <name evidence="8" type="ORF">IAB67_00835</name>
</gene>
<dbReference type="PANTHER" id="PTHR43304">
    <property type="entry name" value="PHYTOCHROME-LIKE PROTEIN CPH1"/>
    <property type="match status" value="1"/>
</dbReference>
<dbReference type="InterPro" id="IPR052162">
    <property type="entry name" value="Sensor_kinase/Photoreceptor"/>
</dbReference>
<dbReference type="InterPro" id="IPR036388">
    <property type="entry name" value="WH-like_DNA-bd_sf"/>
</dbReference>
<proteinExistence type="predicted"/>
<dbReference type="InterPro" id="IPR035965">
    <property type="entry name" value="PAS-like_dom_sf"/>
</dbReference>
<dbReference type="EMBL" id="DVMR01000010">
    <property type="protein sequence ID" value="HIU42828.1"/>
    <property type="molecule type" value="Genomic_DNA"/>
</dbReference>
<dbReference type="SMART" id="SM00086">
    <property type="entry name" value="PAC"/>
    <property type="match status" value="2"/>
</dbReference>
<evidence type="ECO:0000256" key="5">
    <source>
        <dbReference type="ARBA" id="ARBA00022777"/>
    </source>
</evidence>
<dbReference type="PROSITE" id="PS50112">
    <property type="entry name" value="PAS"/>
    <property type="match status" value="1"/>
</dbReference>
<reference evidence="8" key="1">
    <citation type="submission" date="2020-10" db="EMBL/GenBank/DDBJ databases">
        <authorList>
            <person name="Gilroy R."/>
        </authorList>
    </citation>
    <scope>NUCLEOTIDE SEQUENCE</scope>
    <source>
        <strain evidence="8">CHK191-8634</strain>
    </source>
</reference>
<dbReference type="Gene3D" id="3.30.450.20">
    <property type="entry name" value="PAS domain"/>
    <property type="match status" value="2"/>
</dbReference>
<evidence type="ECO:0000259" key="7">
    <source>
        <dbReference type="PROSITE" id="PS50113"/>
    </source>
</evidence>
<evidence type="ECO:0000313" key="8">
    <source>
        <dbReference type="EMBL" id="HIU42828.1"/>
    </source>
</evidence>
<feature type="domain" description="PAS" evidence="6">
    <location>
        <begin position="33"/>
        <end position="79"/>
    </location>
</feature>
<dbReference type="NCBIfam" id="TIGR00229">
    <property type="entry name" value="sensory_box"/>
    <property type="match status" value="1"/>
</dbReference>
<dbReference type="InterPro" id="IPR001610">
    <property type="entry name" value="PAC"/>
</dbReference>
<keyword evidence="4" id="KW-0808">Transferase</keyword>
<dbReference type="PROSITE" id="PS50113">
    <property type="entry name" value="PAC"/>
    <property type="match status" value="1"/>
</dbReference>